<evidence type="ECO:0000256" key="8">
    <source>
        <dbReference type="ARBA" id="ARBA00023163"/>
    </source>
</evidence>
<evidence type="ECO:0000256" key="6">
    <source>
        <dbReference type="ARBA" id="ARBA00023125"/>
    </source>
</evidence>
<dbReference type="GO" id="GO:0008270">
    <property type="term" value="F:zinc ion binding"/>
    <property type="evidence" value="ECO:0007669"/>
    <property type="project" value="UniProtKB-KW"/>
</dbReference>
<feature type="compositionally biased region" description="Basic and acidic residues" evidence="10">
    <location>
        <begin position="40"/>
        <end position="52"/>
    </location>
</feature>
<dbReference type="EMBL" id="JAAMPC010000012">
    <property type="protein sequence ID" value="KAG2277825.1"/>
    <property type="molecule type" value="Genomic_DNA"/>
</dbReference>
<evidence type="ECO:0000256" key="1">
    <source>
        <dbReference type="ARBA" id="ARBA00004123"/>
    </source>
</evidence>
<keyword evidence="13" id="KW-1185">Reference proteome</keyword>
<evidence type="ECO:0000256" key="2">
    <source>
        <dbReference type="ARBA" id="ARBA00022723"/>
    </source>
</evidence>
<evidence type="ECO:0000313" key="13">
    <source>
        <dbReference type="Proteomes" id="UP000886595"/>
    </source>
</evidence>
<name>A0A8X7QZS2_BRACI</name>
<feature type="compositionally biased region" description="Gly residues" evidence="10">
    <location>
        <begin position="167"/>
        <end position="178"/>
    </location>
</feature>
<dbReference type="NCBIfam" id="TIGR01566">
    <property type="entry name" value="ZF_HD_prot_N"/>
    <property type="match status" value="1"/>
</dbReference>
<evidence type="ECO:0000256" key="3">
    <source>
        <dbReference type="ARBA" id="ARBA00022771"/>
    </source>
</evidence>
<feature type="compositionally biased region" description="Basic and acidic residues" evidence="10">
    <location>
        <begin position="1"/>
        <end position="15"/>
    </location>
</feature>
<accession>A0A8X7QZS2</accession>
<dbReference type="InterPro" id="IPR006455">
    <property type="entry name" value="Homeodomain_ZF_HD"/>
</dbReference>
<keyword evidence="6" id="KW-0238">DNA-binding</keyword>
<dbReference type="GO" id="GO:0000976">
    <property type="term" value="F:transcription cis-regulatory region binding"/>
    <property type="evidence" value="ECO:0007669"/>
    <property type="project" value="TreeGrafter"/>
</dbReference>
<evidence type="ECO:0000313" key="12">
    <source>
        <dbReference type="EMBL" id="KAG2277825.1"/>
    </source>
</evidence>
<keyword evidence="2" id="KW-0479">Metal-binding</keyword>
<dbReference type="PROSITE" id="PS51523">
    <property type="entry name" value="ZF_HD_DIMER"/>
    <property type="match status" value="1"/>
</dbReference>
<reference evidence="12 13" key="1">
    <citation type="submission" date="2020-02" db="EMBL/GenBank/DDBJ databases">
        <authorList>
            <person name="Ma Q."/>
            <person name="Huang Y."/>
            <person name="Song X."/>
            <person name="Pei D."/>
        </authorList>
    </citation>
    <scope>NUCLEOTIDE SEQUENCE [LARGE SCALE GENOMIC DNA]</scope>
    <source>
        <strain evidence="12">Sxm20200214</strain>
        <tissue evidence="12">Leaf</tissue>
    </source>
</reference>
<keyword evidence="7" id="KW-0371">Homeobox</keyword>
<proteinExistence type="predicted"/>
<feature type="region of interest" description="Disordered" evidence="10">
    <location>
        <begin position="1"/>
        <end position="103"/>
    </location>
</feature>
<dbReference type="Pfam" id="PF04770">
    <property type="entry name" value="ZF-HD_dimer"/>
    <property type="match status" value="1"/>
</dbReference>
<keyword evidence="4" id="KW-0862">Zinc</keyword>
<dbReference type="Gene3D" id="1.10.10.60">
    <property type="entry name" value="Homeodomain-like"/>
    <property type="match status" value="1"/>
</dbReference>
<keyword evidence="9" id="KW-0539">Nucleus</keyword>
<dbReference type="GO" id="GO:0050793">
    <property type="term" value="P:regulation of developmental process"/>
    <property type="evidence" value="ECO:0007669"/>
    <property type="project" value="TreeGrafter"/>
</dbReference>
<comment type="caution">
    <text evidence="12">The sequence shown here is derived from an EMBL/GenBank/DDBJ whole genome shotgun (WGS) entry which is preliminary data.</text>
</comment>
<keyword evidence="3" id="KW-0863">Zinc-finger</keyword>
<dbReference type="PANTHER" id="PTHR31948">
    <property type="entry name" value="ZINC-FINGER HOMEODOMAIN PROTEIN 2"/>
    <property type="match status" value="1"/>
</dbReference>
<gene>
    <name evidence="12" type="ORF">Bca52824_060380</name>
</gene>
<feature type="region of interest" description="Disordered" evidence="10">
    <location>
        <begin position="167"/>
        <end position="186"/>
    </location>
</feature>
<dbReference type="FunFam" id="1.10.10.60:FF:000257">
    <property type="entry name" value="Zinc-finger homeodomain protein 2"/>
    <property type="match status" value="1"/>
</dbReference>
<evidence type="ECO:0000259" key="11">
    <source>
        <dbReference type="PROSITE" id="PS51523"/>
    </source>
</evidence>
<evidence type="ECO:0000256" key="4">
    <source>
        <dbReference type="ARBA" id="ARBA00022833"/>
    </source>
</evidence>
<dbReference type="InterPro" id="IPR009057">
    <property type="entry name" value="Homeodomain-like_sf"/>
</dbReference>
<organism evidence="12 13">
    <name type="scientific">Brassica carinata</name>
    <name type="common">Ethiopian mustard</name>
    <name type="synonym">Abyssinian cabbage</name>
    <dbReference type="NCBI Taxonomy" id="52824"/>
    <lineage>
        <taxon>Eukaryota</taxon>
        <taxon>Viridiplantae</taxon>
        <taxon>Streptophyta</taxon>
        <taxon>Embryophyta</taxon>
        <taxon>Tracheophyta</taxon>
        <taxon>Spermatophyta</taxon>
        <taxon>Magnoliopsida</taxon>
        <taxon>eudicotyledons</taxon>
        <taxon>Gunneridae</taxon>
        <taxon>Pentapetalae</taxon>
        <taxon>rosids</taxon>
        <taxon>malvids</taxon>
        <taxon>Brassicales</taxon>
        <taxon>Brassicaceae</taxon>
        <taxon>Brassiceae</taxon>
        <taxon>Brassica</taxon>
    </lineage>
</organism>
<dbReference type="AlphaFoldDB" id="A0A8X7QZS2"/>
<feature type="domain" description="ZF-HD dimerization-type" evidence="11">
    <location>
        <begin position="86"/>
        <end position="135"/>
    </location>
</feature>
<comment type="subcellular location">
    <subcellularLocation>
        <location evidence="1">Nucleus</location>
    </subcellularLocation>
</comment>
<dbReference type="GO" id="GO:0003700">
    <property type="term" value="F:DNA-binding transcription factor activity"/>
    <property type="evidence" value="ECO:0007669"/>
    <property type="project" value="TreeGrafter"/>
</dbReference>
<keyword evidence="5" id="KW-0805">Transcription regulation</keyword>
<evidence type="ECO:0000256" key="7">
    <source>
        <dbReference type="ARBA" id="ARBA00023155"/>
    </source>
</evidence>
<keyword evidence="8" id="KW-0804">Transcription</keyword>
<dbReference type="NCBIfam" id="TIGR01565">
    <property type="entry name" value="homeo_ZF_HD"/>
    <property type="match status" value="1"/>
</dbReference>
<dbReference type="PANTHER" id="PTHR31948:SF64">
    <property type="entry name" value="ZINC-FINGER HOMEODOMAIN PROTEIN 6"/>
    <property type="match status" value="1"/>
</dbReference>
<dbReference type="SUPFAM" id="SSF46689">
    <property type="entry name" value="Homeodomain-like"/>
    <property type="match status" value="1"/>
</dbReference>
<evidence type="ECO:0000256" key="9">
    <source>
        <dbReference type="ARBA" id="ARBA00023242"/>
    </source>
</evidence>
<evidence type="ECO:0000256" key="5">
    <source>
        <dbReference type="ARBA" id="ARBA00023015"/>
    </source>
</evidence>
<dbReference type="OrthoDB" id="1910053at2759"/>
<protein>
    <recommendedName>
        <fullName evidence="11">ZF-HD dimerization-type domain-containing protein</fullName>
    </recommendedName>
</protein>
<evidence type="ECO:0000256" key="10">
    <source>
        <dbReference type="SAM" id="MobiDB-lite"/>
    </source>
</evidence>
<dbReference type="Proteomes" id="UP000886595">
    <property type="component" value="Unassembled WGS sequence"/>
</dbReference>
<dbReference type="GO" id="GO:0005634">
    <property type="term" value="C:nucleus"/>
    <property type="evidence" value="ECO:0007669"/>
    <property type="project" value="UniProtKB-SubCell"/>
</dbReference>
<dbReference type="InterPro" id="IPR006456">
    <property type="entry name" value="ZF_HD_homeobox_Cys/His_dimer"/>
</dbReference>
<sequence length="272" mass="31029">MEVREKKDDKIEMERRRRQSSPNQNIQDHRRPPYTYSQTADKEKPTTKRNGSDPDPDLDINPTSIAPAPRSYARPQTTSPTRRVSYRECQRNHAASSGGHVVDGCGEFMSSGEEGTAESLLCAACDCHRSFHRKEIDGMFVVKFNSFGHSQRPLVNRHVSPIMMSFGGGGGGGGGGGRDPAESSTEDLNRFHQALSGNGVDQFQYHPKKRFRTKFNQEQKERMFEFAEKIGWRMNKTEDEEVNRFCREINVKRQVFKVWMHNNKQAAKKKGM</sequence>